<evidence type="ECO:0000313" key="1">
    <source>
        <dbReference type="EMBL" id="QKU34377.1"/>
    </source>
</evidence>
<proteinExistence type="predicted"/>
<dbReference type="EMBL" id="MF405918">
    <property type="protein sequence ID" value="QKU34377.1"/>
    <property type="molecule type" value="Genomic_DNA"/>
</dbReference>
<name>A0A6N1NNB6_9VIRU</name>
<accession>A0A6N1NNB6</accession>
<organism evidence="1">
    <name type="scientific">Tupanvirus deep ocean</name>
    <dbReference type="NCBI Taxonomy" id="2126984"/>
    <lineage>
        <taxon>Viruses</taxon>
        <taxon>Varidnaviria</taxon>
        <taxon>Bamfordvirae</taxon>
        <taxon>Nucleocytoviricota</taxon>
        <taxon>Megaviricetes</taxon>
        <taxon>Imitervirales</taxon>
        <taxon>Mimiviridae</taxon>
        <taxon>Megamimivirinae</taxon>
        <taxon>Tupanvirus</taxon>
        <taxon>Tupanvirus altamarinense</taxon>
    </lineage>
</organism>
<reference evidence="1" key="1">
    <citation type="submission" date="2017-06" db="EMBL/GenBank/DDBJ databases">
        <authorList>
            <person name="Assis F.L."/>
            <person name="Abrahao J.S."/>
            <person name="Silva L."/>
            <person name="Khalil J.B."/>
            <person name="Rodrigues R."/>
            <person name="Silva L.S."/>
            <person name="Boratto P."/>
            <person name="Andrade M."/>
            <person name="Kroon E.G."/>
            <person name="Ribeiro B."/>
            <person name="Bergier I."/>
            <person name="Seligmann H."/>
            <person name="Ghigo E."/>
            <person name="Colson P."/>
            <person name="Levasseur A."/>
            <person name="Raoult D."/>
            <person name="Scola B.L."/>
        </authorList>
    </citation>
    <scope>NUCLEOTIDE SEQUENCE</scope>
    <source>
        <strain evidence="1">Deep ocean</strain>
    </source>
</reference>
<protein>
    <submittedName>
        <fullName evidence="1">Putative ORFan</fullName>
    </submittedName>
</protein>
<dbReference type="RefSeq" id="YP_010781004.1">
    <property type="nucleotide sequence ID" value="NC_075038.1"/>
</dbReference>
<dbReference type="GeneID" id="80517695"/>
<reference evidence="1" key="2">
    <citation type="journal article" date="2018" name="Nat. Commun.">
        <title>Tailed giant Tupanvirus possesses the most complete translational apparatus of the known virosphere.</title>
        <authorList>
            <person name="Abrahao J."/>
            <person name="Silva L."/>
            <person name="Silva L.S."/>
            <person name="Khalil J.Y.B."/>
            <person name="Rodrigues R."/>
            <person name="Arantes T."/>
            <person name="Assis F."/>
            <person name="Boratto P."/>
            <person name="Andrade M."/>
            <person name="Kroon E.G."/>
            <person name="Ribeiro B."/>
            <person name="Bergier I."/>
            <person name="Seligmann H."/>
            <person name="Ghigo E."/>
            <person name="Colson P."/>
            <person name="Levasseur A."/>
            <person name="Kroemer G."/>
            <person name="Raoult D."/>
            <person name="La Scola B."/>
        </authorList>
    </citation>
    <scope>NUCLEOTIDE SEQUENCE [LARGE SCALE GENOMIC DNA]</scope>
    <source>
        <strain evidence="1">Deep ocean</strain>
    </source>
</reference>
<dbReference type="KEGG" id="vg:80517695"/>
<sequence length="34" mass="4014">MLLPKLLIYHRDNDRFVLFDNGDILDEIVLRAAN</sequence>